<dbReference type="Pfam" id="PF04444">
    <property type="entry name" value="Dioxygenase_N"/>
    <property type="match status" value="1"/>
</dbReference>
<evidence type="ECO:0000313" key="2">
    <source>
        <dbReference type="EMBL" id="MFD1880667.1"/>
    </source>
</evidence>
<dbReference type="PANTHER" id="PTHR33711">
    <property type="entry name" value="DIOXYGENASE, PUTATIVE (AFU_ORTHOLOGUE AFUA_2G02910)-RELATED"/>
    <property type="match status" value="1"/>
</dbReference>
<keyword evidence="2" id="KW-0223">Dioxygenase</keyword>
<dbReference type="Proteomes" id="UP001597213">
    <property type="component" value="Unassembled WGS sequence"/>
</dbReference>
<keyword evidence="2" id="KW-0560">Oxidoreductase</keyword>
<reference evidence="3" key="1">
    <citation type="journal article" date="2019" name="Int. J. Syst. Evol. Microbiol.">
        <title>The Global Catalogue of Microorganisms (GCM) 10K type strain sequencing project: providing services to taxonomists for standard genome sequencing and annotation.</title>
        <authorList>
            <consortium name="The Broad Institute Genomics Platform"/>
            <consortium name="The Broad Institute Genome Sequencing Center for Infectious Disease"/>
            <person name="Wu L."/>
            <person name="Ma J."/>
        </authorList>
    </citation>
    <scope>NUCLEOTIDE SEQUENCE [LARGE SCALE GENOMIC DNA]</scope>
    <source>
        <strain evidence="3">CCUG 56029</strain>
    </source>
</reference>
<gene>
    <name evidence="2" type="ORF">ACFSCT_02925</name>
</gene>
<feature type="domain" description="Catechol dioxygenase N-terminal" evidence="1">
    <location>
        <begin position="22"/>
        <end position="95"/>
    </location>
</feature>
<name>A0ABW4R3T6_9RHOB</name>
<dbReference type="InterPro" id="IPR050770">
    <property type="entry name" value="Intradiol_RC_Dioxygenase"/>
</dbReference>
<dbReference type="InterPro" id="IPR007535">
    <property type="entry name" value="Catechol_dOase_N"/>
</dbReference>
<dbReference type="PANTHER" id="PTHR33711:SF7">
    <property type="entry name" value="INTRADIOL RING-CLEAVAGE DIOXYGENASES DOMAIN-CONTAINING PROTEIN-RELATED"/>
    <property type="match status" value="1"/>
</dbReference>
<dbReference type="EMBL" id="JBHUEN010000006">
    <property type="protein sequence ID" value="MFD1880667.1"/>
    <property type="molecule type" value="Genomic_DNA"/>
</dbReference>
<comment type="caution">
    <text evidence="2">The sequence shown here is derived from an EMBL/GenBank/DDBJ whole genome shotgun (WGS) entry which is preliminary data.</text>
</comment>
<accession>A0ABW4R3T6</accession>
<evidence type="ECO:0000313" key="3">
    <source>
        <dbReference type="Proteomes" id="UP001597213"/>
    </source>
</evidence>
<dbReference type="InterPro" id="IPR015889">
    <property type="entry name" value="Intradiol_dOase_core"/>
</dbReference>
<dbReference type="Gene3D" id="2.60.130.10">
    <property type="entry name" value="Aromatic compound dioxygenase"/>
    <property type="match status" value="1"/>
</dbReference>
<protein>
    <submittedName>
        <fullName evidence="2">Dioxygenase</fullName>
    </submittedName>
</protein>
<sequence length="177" mass="19827">MRNMTKTEMTDVVLDRYSGIPDPRMNEILQSLIKHAHAFVREVRLTEAEWMKGIEFLTATGQISDDKRQEMILLSDNLGISSLVNMVSAGVPEEATETTVLCPFYVPNTPKREWGESILPRESDEVPLVIHGNVGDQDGNPIPNASEEIEQPFDRRVPLSKQVARLHFWDGAASAPT</sequence>
<evidence type="ECO:0000259" key="1">
    <source>
        <dbReference type="Pfam" id="PF04444"/>
    </source>
</evidence>
<keyword evidence="3" id="KW-1185">Reference proteome</keyword>
<organism evidence="2 3">
    <name type="scientific">Paracoccus pacificus</name>
    <dbReference type="NCBI Taxonomy" id="1463598"/>
    <lineage>
        <taxon>Bacteria</taxon>
        <taxon>Pseudomonadati</taxon>
        <taxon>Pseudomonadota</taxon>
        <taxon>Alphaproteobacteria</taxon>
        <taxon>Rhodobacterales</taxon>
        <taxon>Paracoccaceae</taxon>
        <taxon>Paracoccus</taxon>
    </lineage>
</organism>
<dbReference type="SUPFAM" id="SSF49482">
    <property type="entry name" value="Aromatic compound dioxygenase"/>
    <property type="match status" value="1"/>
</dbReference>
<dbReference type="GO" id="GO:0051213">
    <property type="term" value="F:dioxygenase activity"/>
    <property type="evidence" value="ECO:0007669"/>
    <property type="project" value="UniProtKB-KW"/>
</dbReference>
<proteinExistence type="predicted"/>
<dbReference type="RefSeq" id="WP_379140016.1">
    <property type="nucleotide sequence ID" value="NZ_JBHUEN010000006.1"/>
</dbReference>